<proteinExistence type="predicted"/>
<gene>
    <name evidence="1" type="ORF">LSH36_102g00000</name>
</gene>
<dbReference type="AlphaFoldDB" id="A0AAD9K141"/>
<evidence type="ECO:0008006" key="3">
    <source>
        <dbReference type="Google" id="ProtNLM"/>
    </source>
</evidence>
<organism evidence="1 2">
    <name type="scientific">Paralvinella palmiformis</name>
    <dbReference type="NCBI Taxonomy" id="53620"/>
    <lineage>
        <taxon>Eukaryota</taxon>
        <taxon>Metazoa</taxon>
        <taxon>Spiralia</taxon>
        <taxon>Lophotrochozoa</taxon>
        <taxon>Annelida</taxon>
        <taxon>Polychaeta</taxon>
        <taxon>Sedentaria</taxon>
        <taxon>Canalipalpata</taxon>
        <taxon>Terebellida</taxon>
        <taxon>Terebelliformia</taxon>
        <taxon>Alvinellidae</taxon>
        <taxon>Paralvinella</taxon>
    </lineage>
</organism>
<keyword evidence="2" id="KW-1185">Reference proteome</keyword>
<accession>A0AAD9K141</accession>
<dbReference type="InterPro" id="IPR011992">
    <property type="entry name" value="EF-hand-dom_pair"/>
</dbReference>
<reference evidence="1" key="1">
    <citation type="journal article" date="2023" name="Mol. Biol. Evol.">
        <title>Third-Generation Sequencing Reveals the Adaptive Role of the Epigenome in Three Deep-Sea Polychaetes.</title>
        <authorList>
            <person name="Perez M."/>
            <person name="Aroh O."/>
            <person name="Sun Y."/>
            <person name="Lan Y."/>
            <person name="Juniper S.K."/>
            <person name="Young C.R."/>
            <person name="Angers B."/>
            <person name="Qian P.Y."/>
        </authorList>
    </citation>
    <scope>NUCLEOTIDE SEQUENCE</scope>
    <source>
        <strain evidence="1">P08H-3</strain>
    </source>
</reference>
<evidence type="ECO:0000313" key="1">
    <source>
        <dbReference type="EMBL" id="KAK2162163.1"/>
    </source>
</evidence>
<dbReference type="Proteomes" id="UP001208570">
    <property type="component" value="Unassembled WGS sequence"/>
</dbReference>
<name>A0AAD9K141_9ANNE</name>
<dbReference type="EMBL" id="JAODUP010000102">
    <property type="protein sequence ID" value="KAK2162163.1"/>
    <property type="molecule type" value="Genomic_DNA"/>
</dbReference>
<sequence length="76" mass="8751">MPDSQPYYILEDRQSKGFLDKDTIKEVLKGMKSADDKPLDDNDVELILKTAKDGNHIVLGDFIALLYRVKLFRKSH</sequence>
<dbReference type="SUPFAM" id="SSF47473">
    <property type="entry name" value="EF-hand"/>
    <property type="match status" value="1"/>
</dbReference>
<protein>
    <recommendedName>
        <fullName evidence="3">EF-hand domain-containing protein</fullName>
    </recommendedName>
</protein>
<evidence type="ECO:0000313" key="2">
    <source>
        <dbReference type="Proteomes" id="UP001208570"/>
    </source>
</evidence>
<comment type="caution">
    <text evidence="1">The sequence shown here is derived from an EMBL/GenBank/DDBJ whole genome shotgun (WGS) entry which is preliminary data.</text>
</comment>